<dbReference type="AlphaFoldDB" id="A0A3B0BUS7"/>
<keyword evidence="3" id="KW-1185">Reference proteome</keyword>
<feature type="domain" description="Fe/B12 periplasmic-binding" evidence="1">
    <location>
        <begin position="1"/>
        <end position="64"/>
    </location>
</feature>
<sequence length="64" mass="7145">MLGFFNYTNKAPALTEEWQKSEVWKSLKAVKNNHVYSLNGELAMGLGPIGQQYGLETLIQAMGK</sequence>
<dbReference type="RefSeq" id="WP_120749931.1">
    <property type="nucleotide sequence ID" value="NZ_RBAH01000021.1"/>
</dbReference>
<dbReference type="OrthoDB" id="9793175at2"/>
<name>A0A3B0BUS7_9BACL</name>
<dbReference type="Proteomes" id="UP000282311">
    <property type="component" value="Unassembled WGS sequence"/>
</dbReference>
<evidence type="ECO:0000313" key="3">
    <source>
        <dbReference type="Proteomes" id="UP000282311"/>
    </source>
</evidence>
<evidence type="ECO:0000259" key="1">
    <source>
        <dbReference type="PROSITE" id="PS50983"/>
    </source>
</evidence>
<protein>
    <recommendedName>
        <fullName evidence="1">Fe/B12 periplasmic-binding domain-containing protein</fullName>
    </recommendedName>
</protein>
<comment type="caution">
    <text evidence="2">The sequence shown here is derived from an EMBL/GenBank/DDBJ whole genome shotgun (WGS) entry which is preliminary data.</text>
</comment>
<accession>A0A3B0BUS7</accession>
<dbReference type="SUPFAM" id="SSF53807">
    <property type="entry name" value="Helical backbone' metal receptor"/>
    <property type="match status" value="1"/>
</dbReference>
<dbReference type="Gene3D" id="3.40.50.1980">
    <property type="entry name" value="Nitrogenase molybdenum iron protein domain"/>
    <property type="match status" value="1"/>
</dbReference>
<dbReference type="InterPro" id="IPR002491">
    <property type="entry name" value="ABC_transptr_periplasmic_BD"/>
</dbReference>
<dbReference type="PROSITE" id="PS50983">
    <property type="entry name" value="FE_B12_PBP"/>
    <property type="match status" value="1"/>
</dbReference>
<gene>
    <name evidence="2" type="ORF">D7M11_24685</name>
</gene>
<reference evidence="2 3" key="1">
    <citation type="journal article" date="2007" name="Int. J. Syst. Evol. Microbiol.">
        <title>Paenibacillus ginsengarvi sp. nov., isolated from soil from ginseng cultivation.</title>
        <authorList>
            <person name="Yoon M.H."/>
            <person name="Ten L.N."/>
            <person name="Im W.T."/>
        </authorList>
    </citation>
    <scope>NUCLEOTIDE SEQUENCE [LARGE SCALE GENOMIC DNA]</scope>
    <source>
        <strain evidence="2 3">KCTC 13059</strain>
    </source>
</reference>
<organism evidence="2 3">
    <name type="scientific">Paenibacillus ginsengarvi</name>
    <dbReference type="NCBI Taxonomy" id="400777"/>
    <lineage>
        <taxon>Bacteria</taxon>
        <taxon>Bacillati</taxon>
        <taxon>Bacillota</taxon>
        <taxon>Bacilli</taxon>
        <taxon>Bacillales</taxon>
        <taxon>Paenibacillaceae</taxon>
        <taxon>Paenibacillus</taxon>
    </lineage>
</organism>
<evidence type="ECO:0000313" key="2">
    <source>
        <dbReference type="EMBL" id="RKN75999.1"/>
    </source>
</evidence>
<proteinExistence type="predicted"/>
<dbReference type="EMBL" id="RBAH01000021">
    <property type="protein sequence ID" value="RKN75999.1"/>
    <property type="molecule type" value="Genomic_DNA"/>
</dbReference>